<dbReference type="EMBL" id="JACBAD010002039">
    <property type="protein sequence ID" value="KAF7121794.1"/>
    <property type="molecule type" value="Genomic_DNA"/>
</dbReference>
<dbReference type="InterPro" id="IPR053178">
    <property type="entry name" value="Osmoadaptation_assoc"/>
</dbReference>
<dbReference type="InterPro" id="IPR021858">
    <property type="entry name" value="Fun_TF"/>
</dbReference>
<dbReference type="PANTHER" id="PTHR38111:SF11">
    <property type="entry name" value="TRANSCRIPTION FACTOR DOMAIN-CONTAINING PROTEIN-RELATED"/>
    <property type="match status" value="1"/>
</dbReference>
<evidence type="ECO:0000313" key="3">
    <source>
        <dbReference type="Proteomes" id="UP000630445"/>
    </source>
</evidence>
<dbReference type="AlphaFoldDB" id="A0A8H6P8E7"/>
<accession>A0A8H6P8E7</accession>
<dbReference type="EMBL" id="JACBAF010002049">
    <property type="protein sequence ID" value="KAF7169207.1"/>
    <property type="molecule type" value="Genomic_DNA"/>
</dbReference>
<comment type="caution">
    <text evidence="1">The sequence shown here is derived from an EMBL/GenBank/DDBJ whole genome shotgun (WGS) entry which is preliminary data.</text>
</comment>
<gene>
    <name evidence="1" type="ORF">CNMCM5793_009347</name>
    <name evidence="2" type="ORF">CNMCM6106_004156</name>
</gene>
<dbReference type="Proteomes" id="UP000630445">
    <property type="component" value="Unassembled WGS sequence"/>
</dbReference>
<dbReference type="OrthoDB" id="3525185at2759"/>
<keyword evidence="3" id="KW-1185">Reference proteome</keyword>
<dbReference type="PANTHER" id="PTHR38111">
    <property type="entry name" value="ZN(2)-C6 FUNGAL-TYPE DOMAIN-CONTAINING PROTEIN-RELATED"/>
    <property type="match status" value="1"/>
</dbReference>
<organism evidence="1 3">
    <name type="scientific">Aspergillus hiratsukae</name>
    <dbReference type="NCBI Taxonomy" id="1194566"/>
    <lineage>
        <taxon>Eukaryota</taxon>
        <taxon>Fungi</taxon>
        <taxon>Dikarya</taxon>
        <taxon>Ascomycota</taxon>
        <taxon>Pezizomycotina</taxon>
        <taxon>Eurotiomycetes</taxon>
        <taxon>Eurotiomycetidae</taxon>
        <taxon>Eurotiales</taxon>
        <taxon>Aspergillaceae</taxon>
        <taxon>Aspergillus</taxon>
        <taxon>Aspergillus subgen. Fumigati</taxon>
    </lineage>
</organism>
<evidence type="ECO:0000313" key="2">
    <source>
        <dbReference type="EMBL" id="KAF7169207.1"/>
    </source>
</evidence>
<proteinExistence type="predicted"/>
<evidence type="ECO:0000313" key="1">
    <source>
        <dbReference type="EMBL" id="KAF7121794.1"/>
    </source>
</evidence>
<dbReference type="Proteomes" id="UP000662466">
    <property type="component" value="Unassembled WGS sequence"/>
</dbReference>
<dbReference type="Pfam" id="PF11951">
    <property type="entry name" value="Fungal_trans_2"/>
    <property type="match status" value="1"/>
</dbReference>
<reference evidence="1" key="1">
    <citation type="submission" date="2020-06" db="EMBL/GenBank/DDBJ databases">
        <title>Draft genome sequences of strains closely related to Aspergillus parafelis and Aspergillus hiratsukae.</title>
        <authorList>
            <person name="Dos Santos R.A.C."/>
            <person name="Rivero-Menendez O."/>
            <person name="Steenwyk J.L."/>
            <person name="Mead M.E."/>
            <person name="Goldman G.H."/>
            <person name="Alastruey-Izquierdo A."/>
            <person name="Rokas A."/>
        </authorList>
    </citation>
    <scope>NUCLEOTIDE SEQUENCE</scope>
    <source>
        <strain evidence="1">CNM-CM5793</strain>
        <strain evidence="2">CNM-CM6106</strain>
    </source>
</reference>
<name>A0A8H6P8E7_9EURO</name>
<sequence length="429" mass="48251">MGGVRGKSQGCGTCRARKIARDKVFVLVQPNAKESARATRQDKGNARLNPNPLHQGPGHEIITSCQIRQQLLDAFIGRCLPHPRFRARSGYKPWLFLLPDIPTRSKVLGFSTLTISSAALGRRFHDGALIQQSLKAYTLSLREMQKALWSDSLRYKDETLAACLVLDFYEIMECPDNGDGAYQSHCRGYLSLVKARGMDAHIDGLGHDLFVGVRFQGILDAIGRRVSNYICGPAWCRDPSASRPKRMADRIADCLAAMPSILQRYDQLSSLPRQEVLDSTDGLVEECLRIDQTLQFIYEDLRLQALLWATLSNLYDVIQLQGHTITGPIVEVTSDKADSNANNDEEISTERSSPTLRDRQYMNMARNVCQSLEFCLQEDMSLLGTLASSVPVILAIWAIRYRHNDEAELAWLMGASQNLRRGLRMWDYI</sequence>
<protein>
    <submittedName>
        <fullName evidence="1">Uncharacterized protein</fullName>
    </submittedName>
</protein>